<feature type="transmembrane region" description="Helical" evidence="8">
    <location>
        <begin position="136"/>
        <end position="159"/>
    </location>
</feature>
<sequence length="357" mass="40967">MENATTYNDTGIYSYPETIIFDKYVTIAILIIGVPSNILSLIIWMQKRMRNSSGYYLAALAANDLIFLFLMQVFEVNEIWQTAKPLSIPVICELFPIVYLTLQALSPCLVLAFTTERYISICHPFKREELCTIRRAKIVMLSLTFACFALTAVHGYFWTFDEVCMLRDGIHNVFRIYQMLFEAIAFFFVPMMILVLNVLVICEMRRVSRMEPTQFQGGPSQRTGATTVMLLAVSFYQIFTTLPISVVYGYLKYIPKTTPPDGTTSRMDLDLVIVIVKEYGITHYAFNFIIYMITGKMFRQEMRRLFVRPFTKLASGPFREYSTLSTSARGCSKHKTWVSANGANTDKEKNPTNETLL</sequence>
<evidence type="ECO:0000256" key="1">
    <source>
        <dbReference type="ARBA" id="ARBA00004141"/>
    </source>
</evidence>
<evidence type="ECO:0000256" key="2">
    <source>
        <dbReference type="ARBA" id="ARBA00022692"/>
    </source>
</evidence>
<dbReference type="Pfam" id="PF00001">
    <property type="entry name" value="7tm_1"/>
    <property type="match status" value="1"/>
</dbReference>
<gene>
    <name evidence="10" type="ORF">EGW08_005789</name>
</gene>
<feature type="transmembrane region" description="Helical" evidence="8">
    <location>
        <begin position="94"/>
        <end position="115"/>
    </location>
</feature>
<proteinExistence type="predicted"/>
<keyword evidence="4" id="KW-0297">G-protein coupled receptor</keyword>
<reference evidence="10 11" key="1">
    <citation type="submission" date="2019-01" db="EMBL/GenBank/DDBJ databases">
        <title>A draft genome assembly of the solar-powered sea slug Elysia chlorotica.</title>
        <authorList>
            <person name="Cai H."/>
            <person name="Li Q."/>
            <person name="Fang X."/>
            <person name="Li J."/>
            <person name="Curtis N.E."/>
            <person name="Altenburger A."/>
            <person name="Shibata T."/>
            <person name="Feng M."/>
            <person name="Maeda T."/>
            <person name="Schwartz J.A."/>
            <person name="Shigenobu S."/>
            <person name="Lundholm N."/>
            <person name="Nishiyama T."/>
            <person name="Yang H."/>
            <person name="Hasebe M."/>
            <person name="Li S."/>
            <person name="Pierce S.K."/>
            <person name="Wang J."/>
        </authorList>
    </citation>
    <scope>NUCLEOTIDE SEQUENCE [LARGE SCALE GENOMIC DNA]</scope>
    <source>
        <strain evidence="10">EC2010</strain>
        <tissue evidence="10">Whole organism of an adult</tissue>
    </source>
</reference>
<feature type="transmembrane region" description="Helical" evidence="8">
    <location>
        <begin position="24"/>
        <end position="43"/>
    </location>
</feature>
<dbReference type="GO" id="GO:0005886">
    <property type="term" value="C:plasma membrane"/>
    <property type="evidence" value="ECO:0007669"/>
    <property type="project" value="TreeGrafter"/>
</dbReference>
<keyword evidence="3 8" id="KW-1133">Transmembrane helix</keyword>
<evidence type="ECO:0000256" key="4">
    <source>
        <dbReference type="ARBA" id="ARBA00023040"/>
    </source>
</evidence>
<dbReference type="InterPro" id="IPR000276">
    <property type="entry name" value="GPCR_Rhodpsn"/>
</dbReference>
<dbReference type="STRING" id="188477.A0A3S1C9B6"/>
<evidence type="ECO:0000256" key="8">
    <source>
        <dbReference type="SAM" id="Phobius"/>
    </source>
</evidence>
<dbReference type="InterPro" id="IPR017452">
    <property type="entry name" value="GPCR_Rhodpsn_7TM"/>
</dbReference>
<evidence type="ECO:0000256" key="6">
    <source>
        <dbReference type="ARBA" id="ARBA00023170"/>
    </source>
</evidence>
<dbReference type="PRINTS" id="PR00237">
    <property type="entry name" value="GPCRRHODOPSN"/>
</dbReference>
<keyword evidence="7" id="KW-0807">Transducer</keyword>
<dbReference type="Proteomes" id="UP000271974">
    <property type="component" value="Unassembled WGS sequence"/>
</dbReference>
<name>A0A3S1C9B6_ELYCH</name>
<dbReference type="OrthoDB" id="9990906at2759"/>
<accession>A0A3S1C9B6</accession>
<dbReference type="Gene3D" id="1.20.1070.10">
    <property type="entry name" value="Rhodopsin 7-helix transmembrane proteins"/>
    <property type="match status" value="1"/>
</dbReference>
<feature type="domain" description="G-protein coupled receptors family 1 profile" evidence="9">
    <location>
        <begin position="36"/>
        <end position="291"/>
    </location>
</feature>
<dbReference type="SUPFAM" id="SSF81321">
    <property type="entry name" value="Family A G protein-coupled receptor-like"/>
    <property type="match status" value="1"/>
</dbReference>
<feature type="transmembrane region" description="Helical" evidence="8">
    <location>
        <begin position="271"/>
        <end position="294"/>
    </location>
</feature>
<dbReference type="PANTHER" id="PTHR24243:SF233">
    <property type="entry name" value="THYROTROPIN-RELEASING HORMONE RECEPTOR"/>
    <property type="match status" value="1"/>
</dbReference>
<dbReference type="AlphaFoldDB" id="A0A3S1C9B6"/>
<comment type="subcellular location">
    <subcellularLocation>
        <location evidence="1">Membrane</location>
        <topology evidence="1">Multi-pass membrane protein</topology>
    </subcellularLocation>
</comment>
<protein>
    <recommendedName>
        <fullName evidence="9">G-protein coupled receptors family 1 profile domain-containing protein</fullName>
    </recommendedName>
</protein>
<evidence type="ECO:0000313" key="11">
    <source>
        <dbReference type="Proteomes" id="UP000271974"/>
    </source>
</evidence>
<keyword evidence="11" id="KW-1185">Reference proteome</keyword>
<dbReference type="GO" id="GO:0004930">
    <property type="term" value="F:G protein-coupled receptor activity"/>
    <property type="evidence" value="ECO:0007669"/>
    <property type="project" value="UniProtKB-KW"/>
</dbReference>
<organism evidence="10 11">
    <name type="scientific">Elysia chlorotica</name>
    <name type="common">Eastern emerald elysia</name>
    <name type="synonym">Sea slug</name>
    <dbReference type="NCBI Taxonomy" id="188477"/>
    <lineage>
        <taxon>Eukaryota</taxon>
        <taxon>Metazoa</taxon>
        <taxon>Spiralia</taxon>
        <taxon>Lophotrochozoa</taxon>
        <taxon>Mollusca</taxon>
        <taxon>Gastropoda</taxon>
        <taxon>Heterobranchia</taxon>
        <taxon>Euthyneura</taxon>
        <taxon>Panpulmonata</taxon>
        <taxon>Sacoglossa</taxon>
        <taxon>Placobranchoidea</taxon>
        <taxon>Plakobranchidae</taxon>
        <taxon>Elysia</taxon>
    </lineage>
</organism>
<dbReference type="EMBL" id="RQTK01000138">
    <property type="protein sequence ID" value="RUS86474.1"/>
    <property type="molecule type" value="Genomic_DNA"/>
</dbReference>
<evidence type="ECO:0000313" key="10">
    <source>
        <dbReference type="EMBL" id="RUS86474.1"/>
    </source>
</evidence>
<feature type="transmembrane region" description="Helical" evidence="8">
    <location>
        <begin position="55"/>
        <end position="74"/>
    </location>
</feature>
<keyword evidence="2 8" id="KW-0812">Transmembrane</keyword>
<feature type="transmembrane region" description="Helical" evidence="8">
    <location>
        <begin position="179"/>
        <end position="202"/>
    </location>
</feature>
<comment type="caution">
    <text evidence="10">The sequence shown here is derived from an EMBL/GenBank/DDBJ whole genome shotgun (WGS) entry which is preliminary data.</text>
</comment>
<keyword evidence="5 8" id="KW-0472">Membrane</keyword>
<evidence type="ECO:0000259" key="9">
    <source>
        <dbReference type="PROSITE" id="PS50262"/>
    </source>
</evidence>
<evidence type="ECO:0000256" key="7">
    <source>
        <dbReference type="ARBA" id="ARBA00023224"/>
    </source>
</evidence>
<keyword evidence="6" id="KW-0675">Receptor</keyword>
<dbReference type="PROSITE" id="PS50262">
    <property type="entry name" value="G_PROTEIN_RECEP_F1_2"/>
    <property type="match status" value="1"/>
</dbReference>
<evidence type="ECO:0000256" key="3">
    <source>
        <dbReference type="ARBA" id="ARBA00022989"/>
    </source>
</evidence>
<dbReference type="CDD" id="cd14978">
    <property type="entry name" value="7tmA_FMRFamide_R-like"/>
    <property type="match status" value="1"/>
</dbReference>
<feature type="transmembrane region" description="Helical" evidence="8">
    <location>
        <begin position="223"/>
        <end position="251"/>
    </location>
</feature>
<dbReference type="PANTHER" id="PTHR24243">
    <property type="entry name" value="G-PROTEIN COUPLED RECEPTOR"/>
    <property type="match status" value="1"/>
</dbReference>
<evidence type="ECO:0000256" key="5">
    <source>
        <dbReference type="ARBA" id="ARBA00023136"/>
    </source>
</evidence>